<dbReference type="Proteomes" id="UP000092445">
    <property type="component" value="Unassembled WGS sequence"/>
</dbReference>
<accession>A0A1A9ZUJ3</accession>
<organism evidence="1 2">
    <name type="scientific">Glossina pallidipes</name>
    <name type="common">Tsetse fly</name>
    <dbReference type="NCBI Taxonomy" id="7398"/>
    <lineage>
        <taxon>Eukaryota</taxon>
        <taxon>Metazoa</taxon>
        <taxon>Ecdysozoa</taxon>
        <taxon>Arthropoda</taxon>
        <taxon>Hexapoda</taxon>
        <taxon>Insecta</taxon>
        <taxon>Pterygota</taxon>
        <taxon>Neoptera</taxon>
        <taxon>Endopterygota</taxon>
        <taxon>Diptera</taxon>
        <taxon>Brachycera</taxon>
        <taxon>Muscomorpha</taxon>
        <taxon>Hippoboscoidea</taxon>
        <taxon>Glossinidae</taxon>
        <taxon>Glossina</taxon>
    </lineage>
</organism>
<reference evidence="2" key="1">
    <citation type="submission" date="2014-03" db="EMBL/GenBank/DDBJ databases">
        <authorList>
            <person name="Aksoy S."/>
            <person name="Warren W."/>
            <person name="Wilson R.K."/>
        </authorList>
    </citation>
    <scope>NUCLEOTIDE SEQUENCE [LARGE SCALE GENOMIC DNA]</scope>
    <source>
        <strain evidence="2">IAEA</strain>
    </source>
</reference>
<dbReference type="VEuPathDB" id="VectorBase:GPAI025540"/>
<reference evidence="1" key="2">
    <citation type="submission" date="2020-05" db="UniProtKB">
        <authorList>
            <consortium name="EnsemblMetazoa"/>
        </authorList>
    </citation>
    <scope>IDENTIFICATION</scope>
    <source>
        <strain evidence="1">IAEA</strain>
    </source>
</reference>
<protein>
    <submittedName>
        <fullName evidence="1">Uncharacterized protein</fullName>
    </submittedName>
</protein>
<dbReference type="AlphaFoldDB" id="A0A1A9ZUJ3"/>
<proteinExistence type="predicted"/>
<evidence type="ECO:0000313" key="2">
    <source>
        <dbReference type="Proteomes" id="UP000092445"/>
    </source>
</evidence>
<name>A0A1A9ZUJ3_GLOPL</name>
<dbReference type="EnsemblMetazoa" id="GPAI025540-RA">
    <property type="protein sequence ID" value="GPAI025540-PA"/>
    <property type="gene ID" value="GPAI025540"/>
</dbReference>
<keyword evidence="2" id="KW-1185">Reference proteome</keyword>
<sequence length="101" mass="12140">MFRSDSVVEDEYIREYAFEPELLINRHDYLKQEQQRVQSSTAAAAARLDGAYHQHRRYSFDIYDEYKNQVDVEIEAFYHASGWYKRVIIRNMNTRKLSLAL</sequence>
<evidence type="ECO:0000313" key="1">
    <source>
        <dbReference type="EnsemblMetazoa" id="GPAI025540-PA"/>
    </source>
</evidence>